<dbReference type="InterPro" id="IPR051345">
    <property type="entry name" value="Importin_beta-like_NTR"/>
</dbReference>
<dbReference type="Gene3D" id="1.25.10.10">
    <property type="entry name" value="Leucine-rich Repeat Variant"/>
    <property type="match status" value="1"/>
</dbReference>
<keyword evidence="3" id="KW-1185">Reference proteome</keyword>
<evidence type="ECO:0000313" key="3">
    <source>
        <dbReference type="Proteomes" id="UP001217417"/>
    </source>
</evidence>
<sequence>MASTVNDPTLSPILQALNALYSGSNRQTKEQAGQFLEQFQKSVREGQARQEAWTITHTILSSSALPLESKLFAAQTLRSKIIYDLHQLPGSGQLQLRSSLITLLGTYREGPKIILTQLCLALANLAIQLVQWKGALEEIISACGTDAASAPIVLEFLKVLPEEASDVKKIPLSEDELRERTRELLENNAIQVLNILVAYVSSANTPQSSHALIFECLNSWLREVPLETIVNSPLLNIVFQALSNDDLFDAATDCVCSMIRETRDLDEESEIVSTLYRKIIELRPRIRESKDDPDAFRNYTQIFADAGEVWHMVIARQPRQFKSLVEAVAECAAYDEDLEVIQFTFYFWYLLKQMLVLDRYEDAKRELRDVFLGLVDILINHLHYPYEERNGDLFGNNKEQEEKFRAFRHEMGDVLKDCCTVVGASFALRKAYTKVNDCLQAQNMGENIPWQDIEAPIFSMRAMAREVDLDETHVLPDVMNLLIRLPDQKKIRFAVTLVLGRYTEWTAKHPEYLEAQLTYITNGFYVNDSDVASAAAQSMMHFCRDCGQHLVNYIDQLHDFYEKVAPQIHVESLYDLTDGVAHLVAAQPLDKIYSSLKMFCTPVVARLYSRANAPVDEAGYRKIADEVELLDTFARLVHPHVEPGNPDPCMQFWSEVWPLIGLLLDNHGQSTYVSERCCKFIRTLMYSYRTSFYSLLGPVAEKLVVCFDKFHYGCYLWASGIAVREYGNEYSDQNIQSAVWEFAFRQAISTFKYMSSVNIADIPDVIEDLFRLLSNLITSYPYRFIPSELCKPSIDAARAIFTTENKEPIFTAMDLLHDIFSYGFSTPPVSNIMFNDAGEQYYDANAVPLEIQGIVKQLVLAEGEMLTRQVFSGLLYTFPRECVSDGTSVLLVLLKLAGLPTAVQWVNSTLAVLPSSAITQQEKDKYLSAVDTAIQSDDMNRLRRQTMDFIGWYTRRNVTPRSEIRRIGDARDMRFTFAS</sequence>
<proteinExistence type="predicted"/>
<dbReference type="GO" id="GO:0005737">
    <property type="term" value="C:cytoplasm"/>
    <property type="evidence" value="ECO:0007669"/>
    <property type="project" value="TreeGrafter"/>
</dbReference>
<dbReference type="FunFam" id="1.25.10.10:FF:000266">
    <property type="entry name" value="mRNA transport regulator MTR10"/>
    <property type="match status" value="1"/>
</dbReference>
<evidence type="ECO:0000259" key="1">
    <source>
        <dbReference type="PROSITE" id="PS50166"/>
    </source>
</evidence>
<dbReference type="PROSITE" id="PS50166">
    <property type="entry name" value="IMPORTIN_B_NT"/>
    <property type="match status" value="1"/>
</dbReference>
<dbReference type="InterPro" id="IPR013598">
    <property type="entry name" value="Exportin-1/Importin-b-like"/>
</dbReference>
<dbReference type="AlphaFoldDB" id="A0AAD7VV18"/>
<dbReference type="PANTHER" id="PTHR12363:SF53">
    <property type="entry name" value="MRNA TRANSPORT REGULATOR MTR10"/>
    <property type="match status" value="1"/>
</dbReference>
<dbReference type="GO" id="GO:0031267">
    <property type="term" value="F:small GTPase binding"/>
    <property type="evidence" value="ECO:0007669"/>
    <property type="project" value="InterPro"/>
</dbReference>
<dbReference type="GO" id="GO:0005634">
    <property type="term" value="C:nucleus"/>
    <property type="evidence" value="ECO:0007669"/>
    <property type="project" value="UniProtKB-ARBA"/>
</dbReference>
<dbReference type="Pfam" id="PF24138">
    <property type="entry name" value="TPR_TNPO3_IPO13_2nd"/>
    <property type="match status" value="1"/>
</dbReference>
<protein>
    <submittedName>
        <fullName evidence="2">Armadillo-type protein</fullName>
    </submittedName>
</protein>
<dbReference type="Proteomes" id="UP001217417">
    <property type="component" value="Unassembled WGS sequence"/>
</dbReference>
<evidence type="ECO:0000313" key="2">
    <source>
        <dbReference type="EMBL" id="KAJ8103013.1"/>
    </source>
</evidence>
<gene>
    <name evidence="2" type="ORF">POJ06DRAFT_265873</name>
</gene>
<dbReference type="Pfam" id="PF08389">
    <property type="entry name" value="Xpo1"/>
    <property type="match status" value="1"/>
</dbReference>
<comment type="caution">
    <text evidence="2">The sequence shown here is derived from an EMBL/GenBank/DDBJ whole genome shotgun (WGS) entry which is preliminary data.</text>
</comment>
<dbReference type="Pfam" id="PF24139">
    <property type="entry name" value="TPR_TNPO3_IPO13_4th"/>
    <property type="match status" value="1"/>
</dbReference>
<dbReference type="SUPFAM" id="SSF48371">
    <property type="entry name" value="ARM repeat"/>
    <property type="match status" value="1"/>
</dbReference>
<dbReference type="Pfam" id="PF24140">
    <property type="entry name" value="TPR_TNPO3_IPO13_3rd"/>
    <property type="match status" value="1"/>
</dbReference>
<dbReference type="EMBL" id="JARPMG010000002">
    <property type="protein sequence ID" value="KAJ8103013.1"/>
    <property type="molecule type" value="Genomic_DNA"/>
</dbReference>
<dbReference type="GeneID" id="80884276"/>
<dbReference type="InterPro" id="IPR016024">
    <property type="entry name" value="ARM-type_fold"/>
</dbReference>
<dbReference type="Pfam" id="PF03810">
    <property type="entry name" value="IBN_N"/>
    <property type="match status" value="1"/>
</dbReference>
<dbReference type="PANTHER" id="PTHR12363">
    <property type="entry name" value="TRANSPORTIN 3 AND IMPORTIN 13"/>
    <property type="match status" value="1"/>
</dbReference>
<dbReference type="InterPro" id="IPR001494">
    <property type="entry name" value="Importin-beta_N"/>
</dbReference>
<dbReference type="InterPro" id="IPR057942">
    <property type="entry name" value="TPR_TNPO3_IPO13_3rd"/>
</dbReference>
<accession>A0AAD7VV18</accession>
<reference evidence="2" key="1">
    <citation type="submission" date="2023-03" db="EMBL/GenBank/DDBJ databases">
        <title>Near-Complete genome sequence of Lipomyces tetrasporous NRRL Y-64009, an oleaginous yeast capable of growing on lignocellulosic hydrolysates.</title>
        <authorList>
            <consortium name="Lawrence Berkeley National Laboratory"/>
            <person name="Jagtap S.S."/>
            <person name="Liu J.-J."/>
            <person name="Walukiewicz H.E."/>
            <person name="Pangilinan J."/>
            <person name="Lipzen A."/>
            <person name="Ahrendt S."/>
            <person name="Koriabine M."/>
            <person name="Cobaugh K."/>
            <person name="Salamov A."/>
            <person name="Yoshinaga Y."/>
            <person name="Ng V."/>
            <person name="Daum C."/>
            <person name="Grigoriev I.V."/>
            <person name="Slininger P.J."/>
            <person name="Dien B.S."/>
            <person name="Jin Y.-S."/>
            <person name="Rao C.V."/>
        </authorList>
    </citation>
    <scope>NUCLEOTIDE SEQUENCE</scope>
    <source>
        <strain evidence="2">NRRL Y-64009</strain>
    </source>
</reference>
<dbReference type="InterPro" id="IPR011989">
    <property type="entry name" value="ARM-like"/>
</dbReference>
<dbReference type="RefSeq" id="XP_056046463.1">
    <property type="nucleotide sequence ID" value="XM_056189110.1"/>
</dbReference>
<dbReference type="GO" id="GO:0006606">
    <property type="term" value="P:protein import into nucleus"/>
    <property type="evidence" value="ECO:0007669"/>
    <property type="project" value="TreeGrafter"/>
</dbReference>
<organism evidence="2 3">
    <name type="scientific">Lipomyces tetrasporus</name>
    <dbReference type="NCBI Taxonomy" id="54092"/>
    <lineage>
        <taxon>Eukaryota</taxon>
        <taxon>Fungi</taxon>
        <taxon>Dikarya</taxon>
        <taxon>Ascomycota</taxon>
        <taxon>Saccharomycotina</taxon>
        <taxon>Lipomycetes</taxon>
        <taxon>Lipomycetales</taxon>
        <taxon>Lipomycetaceae</taxon>
        <taxon>Lipomyces</taxon>
    </lineage>
</organism>
<feature type="domain" description="Importin N-terminal" evidence="1">
    <location>
        <begin position="32"/>
        <end position="106"/>
    </location>
</feature>
<dbReference type="InterPro" id="IPR057941">
    <property type="entry name" value="TPR_TNPO3_IPO13_2nd"/>
</dbReference>
<name>A0AAD7VV18_9ASCO</name>
<dbReference type="InterPro" id="IPR058537">
    <property type="entry name" value="TPR_TNPO3_IPO13_4th"/>
</dbReference>